<dbReference type="Gene3D" id="3.40.190.10">
    <property type="entry name" value="Periplasmic binding protein-like II"/>
    <property type="match status" value="2"/>
</dbReference>
<dbReference type="InterPro" id="IPR000515">
    <property type="entry name" value="MetI-like"/>
</dbReference>
<comment type="caution">
    <text evidence="11">The sequence shown here is derived from an EMBL/GenBank/DDBJ whole genome shotgun (WGS) entry which is preliminary data.</text>
</comment>
<keyword evidence="6" id="KW-0029">Amino-acid transport</keyword>
<dbReference type="Pfam" id="PF00497">
    <property type="entry name" value="SBP_bac_3"/>
    <property type="match status" value="1"/>
</dbReference>
<organism evidence="11 12">
    <name type="scientific">Sphingomonas baiyangensis</name>
    <dbReference type="NCBI Taxonomy" id="2572576"/>
    <lineage>
        <taxon>Bacteria</taxon>
        <taxon>Pseudomonadati</taxon>
        <taxon>Pseudomonadota</taxon>
        <taxon>Alphaproteobacteria</taxon>
        <taxon>Sphingomonadales</taxon>
        <taxon>Sphingomonadaceae</taxon>
        <taxon>Sphingomonas</taxon>
    </lineage>
</organism>
<feature type="transmembrane region" description="Helical" evidence="9">
    <location>
        <begin position="459"/>
        <end position="478"/>
    </location>
</feature>
<dbReference type="GO" id="GO:0022857">
    <property type="term" value="F:transmembrane transporter activity"/>
    <property type="evidence" value="ECO:0007669"/>
    <property type="project" value="InterPro"/>
</dbReference>
<dbReference type="SUPFAM" id="SSF161098">
    <property type="entry name" value="MetI-like"/>
    <property type="match status" value="1"/>
</dbReference>
<keyword evidence="8 9" id="KW-0472">Membrane</keyword>
<dbReference type="CDD" id="cd06261">
    <property type="entry name" value="TM_PBP2"/>
    <property type="match status" value="1"/>
</dbReference>
<evidence type="ECO:0000256" key="7">
    <source>
        <dbReference type="ARBA" id="ARBA00022989"/>
    </source>
</evidence>
<feature type="transmembrane region" description="Helical" evidence="9">
    <location>
        <begin position="393"/>
        <end position="413"/>
    </location>
</feature>
<dbReference type="InterPro" id="IPR001638">
    <property type="entry name" value="Solute-binding_3/MltF_N"/>
</dbReference>
<feature type="transmembrane region" description="Helical" evidence="9">
    <location>
        <begin position="365"/>
        <end position="387"/>
    </location>
</feature>
<evidence type="ECO:0000313" key="12">
    <source>
        <dbReference type="Proteomes" id="UP000309138"/>
    </source>
</evidence>
<keyword evidence="3 9" id="KW-0813">Transport</keyword>
<evidence type="ECO:0000313" key="11">
    <source>
        <dbReference type="EMBL" id="TKD49964.1"/>
    </source>
</evidence>
<evidence type="ECO:0000259" key="10">
    <source>
        <dbReference type="PROSITE" id="PS50928"/>
    </source>
</evidence>
<keyword evidence="12" id="KW-1185">Reference proteome</keyword>
<dbReference type="GO" id="GO:0006865">
    <property type="term" value="P:amino acid transport"/>
    <property type="evidence" value="ECO:0007669"/>
    <property type="project" value="UniProtKB-KW"/>
</dbReference>
<gene>
    <name evidence="11" type="ORF">FBR43_03700</name>
</gene>
<dbReference type="InterPro" id="IPR043429">
    <property type="entry name" value="ArtM/GltK/GlnP/TcyL/YhdX-like"/>
</dbReference>
<protein>
    <submittedName>
        <fullName evidence="11">Transporter substrate-binding domain-containing protein</fullName>
    </submittedName>
</protein>
<reference evidence="11 12" key="1">
    <citation type="submission" date="2019-04" db="EMBL/GenBank/DDBJ databases">
        <authorList>
            <person name="Yang Y."/>
            <person name="Wei D."/>
        </authorList>
    </citation>
    <scope>NUCLEOTIDE SEQUENCE [LARGE SCALE GENOMIC DNA]</scope>
    <source>
        <strain evidence="11 12">L-1-4w-11</strain>
    </source>
</reference>
<dbReference type="NCBIfam" id="TIGR01726">
    <property type="entry name" value="HEQRo_perm_3TM"/>
    <property type="match status" value="1"/>
</dbReference>
<keyword evidence="7 9" id="KW-1133">Transmembrane helix</keyword>
<comment type="subcellular location">
    <subcellularLocation>
        <location evidence="1">Cell inner membrane</location>
        <topology evidence="1">Multi-pass membrane protein</topology>
    </subcellularLocation>
    <subcellularLocation>
        <location evidence="9">Cell membrane</location>
        <topology evidence="9">Multi-pass membrane protein</topology>
    </subcellularLocation>
</comment>
<feature type="domain" description="ABC transmembrane type-1" evidence="10">
    <location>
        <begin position="329"/>
        <end position="517"/>
    </location>
</feature>
<evidence type="ECO:0000256" key="4">
    <source>
        <dbReference type="ARBA" id="ARBA00022475"/>
    </source>
</evidence>
<dbReference type="Proteomes" id="UP000309138">
    <property type="component" value="Unassembled WGS sequence"/>
</dbReference>
<feature type="transmembrane region" description="Helical" evidence="9">
    <location>
        <begin position="498"/>
        <end position="520"/>
    </location>
</feature>
<keyword evidence="5 9" id="KW-0812">Transmembrane</keyword>
<comment type="similarity">
    <text evidence="2">Belongs to the binding-protein-dependent transport system permease family. HisMQ subfamily.</text>
</comment>
<feature type="transmembrane region" description="Helical" evidence="9">
    <location>
        <begin position="324"/>
        <end position="353"/>
    </location>
</feature>
<accession>A0A4U1L073</accession>
<name>A0A4U1L073_9SPHN</name>
<dbReference type="SUPFAM" id="SSF53850">
    <property type="entry name" value="Periplasmic binding protein-like II"/>
    <property type="match status" value="1"/>
</dbReference>
<dbReference type="Gene3D" id="1.10.3720.10">
    <property type="entry name" value="MetI-like"/>
    <property type="match status" value="1"/>
</dbReference>
<dbReference type="PANTHER" id="PTHR30614:SF0">
    <property type="entry name" value="L-CYSTINE TRANSPORT SYSTEM PERMEASE PROTEIN TCYL"/>
    <property type="match status" value="1"/>
</dbReference>
<evidence type="ECO:0000256" key="6">
    <source>
        <dbReference type="ARBA" id="ARBA00022970"/>
    </source>
</evidence>
<dbReference type="Pfam" id="PF00528">
    <property type="entry name" value="BPD_transp_1"/>
    <property type="match status" value="1"/>
</dbReference>
<dbReference type="InterPro" id="IPR035906">
    <property type="entry name" value="MetI-like_sf"/>
</dbReference>
<dbReference type="SMART" id="SM00062">
    <property type="entry name" value="PBPb"/>
    <property type="match status" value="1"/>
</dbReference>
<dbReference type="GO" id="GO:0043190">
    <property type="term" value="C:ATP-binding cassette (ABC) transporter complex"/>
    <property type="evidence" value="ECO:0007669"/>
    <property type="project" value="InterPro"/>
</dbReference>
<sequence length="532" mass="57658">MRTYRLTLSLRADTMRGERRRGSMVDRWLRRICACLSLLLAAGLLAPAADARPIDDIRREGVLRVGVNPNFPPMSSYGDDGQLRGFDVDIARALARRLGVRLQLVPTEAAQRVPFLISGRIDLSLGALTITPERQALIDFTIPVHSEAMGVITTDRVAAESWQDLDRADITLVNMRGNQSVELLREKLPAPQRLLVDGNADTIRAIAQGRADALVENVDFFIGFTRNYPDIGWRVLSDPIFSSLCAVGVEKGNDTLRREVNRQLHAMHVEGEIAGLWQRWYAAEMTVPVPAAEIAAGADGGAAGEGGASGYRFAFGQTFERLPYLLGGALVTLQIAFSAFSIGAVIGLFGALGKQYGGPALRRAIGFYVTFVTNTPALVQIFLLYYALPDMGIMLGSLTAVIIGLALNSGAYLTEIIRSGVASVRRAELDAAIVLGLKPVQILWHVMLPHIMRTIFRPLSNFFVWLVLGSSMAALFGVEELTGRAINISSVNLRTIETFMVVGAIYVVLTLVASGALTLLGRHAFGVGRKAG</sequence>
<evidence type="ECO:0000256" key="3">
    <source>
        <dbReference type="ARBA" id="ARBA00022448"/>
    </source>
</evidence>
<evidence type="ECO:0000256" key="9">
    <source>
        <dbReference type="RuleBase" id="RU363032"/>
    </source>
</evidence>
<evidence type="ECO:0000256" key="8">
    <source>
        <dbReference type="ARBA" id="ARBA00023136"/>
    </source>
</evidence>
<dbReference type="PROSITE" id="PS50928">
    <property type="entry name" value="ABC_TM1"/>
    <property type="match status" value="1"/>
</dbReference>
<dbReference type="EMBL" id="SWKR01000002">
    <property type="protein sequence ID" value="TKD49964.1"/>
    <property type="molecule type" value="Genomic_DNA"/>
</dbReference>
<keyword evidence="4" id="KW-1003">Cell membrane</keyword>
<dbReference type="AlphaFoldDB" id="A0A4U1L073"/>
<dbReference type="InterPro" id="IPR010065">
    <property type="entry name" value="AA_ABC_transptr_permease_3TM"/>
</dbReference>
<dbReference type="PANTHER" id="PTHR30614">
    <property type="entry name" value="MEMBRANE COMPONENT OF AMINO ACID ABC TRANSPORTER"/>
    <property type="match status" value="1"/>
</dbReference>
<evidence type="ECO:0000256" key="5">
    <source>
        <dbReference type="ARBA" id="ARBA00022692"/>
    </source>
</evidence>
<dbReference type="OrthoDB" id="9799090at2"/>
<evidence type="ECO:0000256" key="2">
    <source>
        <dbReference type="ARBA" id="ARBA00010072"/>
    </source>
</evidence>
<proteinExistence type="inferred from homology"/>
<evidence type="ECO:0000256" key="1">
    <source>
        <dbReference type="ARBA" id="ARBA00004429"/>
    </source>
</evidence>